<comment type="subcellular location">
    <subcellularLocation>
        <location evidence="1">Cell envelope</location>
    </subcellularLocation>
</comment>
<proteinExistence type="predicted"/>
<dbReference type="Gene3D" id="2.70.98.70">
    <property type="match status" value="1"/>
</dbReference>
<evidence type="ECO:0000259" key="2">
    <source>
        <dbReference type="Pfam" id="PF07940"/>
    </source>
</evidence>
<evidence type="ECO:0000256" key="1">
    <source>
        <dbReference type="ARBA" id="ARBA00004196"/>
    </source>
</evidence>
<dbReference type="EMBL" id="JAGGJU010000009">
    <property type="protein sequence ID" value="MBP1851870.1"/>
    <property type="molecule type" value="Genomic_DNA"/>
</dbReference>
<name>A0ABS4E1P9_9HYPH</name>
<sequence>MARRSSARLLVAPTDLRAIDGFVADEMLFGRYLLAGRVVEAGDFSPFALPLPSELFAVRLHSFSWLRHLRGNKSEENCAKARTVIDDWITRHGRRRSGVSWDLDVAAQRLIAWLCHSPIVLHSASAGFYRRYLTSLNQQVRFLRQAAQTAPDGLPRLRARIAIAMASVSMECSAGTMRAAGRALDRELDRQILPDGGHVSRNPQVLLELLFDLLPLRQTYINLGHDVPPKLIPAIDRIYPALRFFRHADGDLALFNGATSVLANDLMAVLRYDETAGQPFKALPHSQFQRLSAGETTVIVDTGFFDSADLSRNGHAGCLSFELSSGRNRFIVNSGAPRFAGNRFRQLARETAAHSTVGMADRASCRISRSPFLGPIFTDGVTKVDLTRDVGPETSDRLTASHNGYLGRFGVLHERQIRLSADGSRLLGRDRIVLPDGELANGIYPDPAIARFHVHPAITLTQIDENTLRLEAANGECWIFNTIAGKAGVGEDIFFADPAGVRHSEQIELHFDGPEVVWSLTHHHA</sequence>
<protein>
    <submittedName>
        <fullName evidence="3">Heparinase superfamily protein</fullName>
    </submittedName>
</protein>
<dbReference type="Proteomes" id="UP000759443">
    <property type="component" value="Unassembled WGS sequence"/>
</dbReference>
<dbReference type="InterPro" id="IPR012480">
    <property type="entry name" value="Hepar_II_III_C"/>
</dbReference>
<organism evidence="3 4">
    <name type="scientific">Rhizobium halophytocola</name>
    <dbReference type="NCBI Taxonomy" id="735519"/>
    <lineage>
        <taxon>Bacteria</taxon>
        <taxon>Pseudomonadati</taxon>
        <taxon>Pseudomonadota</taxon>
        <taxon>Alphaproteobacteria</taxon>
        <taxon>Hyphomicrobiales</taxon>
        <taxon>Rhizobiaceae</taxon>
        <taxon>Rhizobium/Agrobacterium group</taxon>
        <taxon>Rhizobium</taxon>
    </lineage>
</organism>
<reference evidence="3 4" key="1">
    <citation type="submission" date="2021-03" db="EMBL/GenBank/DDBJ databases">
        <title>Genomic Encyclopedia of Type Strains, Phase IV (KMG-IV): sequencing the most valuable type-strain genomes for metagenomic binning, comparative biology and taxonomic classification.</title>
        <authorList>
            <person name="Goeker M."/>
        </authorList>
    </citation>
    <scope>NUCLEOTIDE SEQUENCE [LARGE SCALE GENOMIC DNA]</scope>
    <source>
        <strain evidence="3 4">DSM 21600</strain>
    </source>
</reference>
<comment type="caution">
    <text evidence="3">The sequence shown here is derived from an EMBL/GenBank/DDBJ whole genome shotgun (WGS) entry which is preliminary data.</text>
</comment>
<evidence type="ECO:0000313" key="3">
    <source>
        <dbReference type="EMBL" id="MBP1851870.1"/>
    </source>
</evidence>
<dbReference type="InterPro" id="IPR008929">
    <property type="entry name" value="Chondroitin_lyas"/>
</dbReference>
<gene>
    <name evidence="3" type="ORF">J2Z17_003322</name>
</gene>
<accession>A0ABS4E1P9</accession>
<feature type="domain" description="Heparinase II/III-like C-terminal" evidence="2">
    <location>
        <begin position="277"/>
        <end position="518"/>
    </location>
</feature>
<evidence type="ECO:0000313" key="4">
    <source>
        <dbReference type="Proteomes" id="UP000759443"/>
    </source>
</evidence>
<dbReference type="Pfam" id="PF07940">
    <property type="entry name" value="Hepar_II_III_C"/>
    <property type="match status" value="1"/>
</dbReference>
<keyword evidence="4" id="KW-1185">Reference proteome</keyword>
<dbReference type="Gene3D" id="1.50.10.100">
    <property type="entry name" value="Chondroitin AC/alginate lyase"/>
    <property type="match status" value="1"/>
</dbReference>